<feature type="region of interest" description="Disordered" evidence="1">
    <location>
        <begin position="67"/>
        <end position="112"/>
    </location>
</feature>
<organism evidence="2 3">
    <name type="scientific">Brassica napus</name>
    <name type="common">Rape</name>
    <dbReference type="NCBI Taxonomy" id="3708"/>
    <lineage>
        <taxon>Eukaryota</taxon>
        <taxon>Viridiplantae</taxon>
        <taxon>Streptophyta</taxon>
        <taxon>Embryophyta</taxon>
        <taxon>Tracheophyta</taxon>
        <taxon>Spermatophyta</taxon>
        <taxon>Magnoliopsida</taxon>
        <taxon>eudicotyledons</taxon>
        <taxon>Gunneridae</taxon>
        <taxon>Pentapetalae</taxon>
        <taxon>rosids</taxon>
        <taxon>malvids</taxon>
        <taxon>Brassicales</taxon>
        <taxon>Brassicaceae</taxon>
        <taxon>Brassiceae</taxon>
        <taxon>Brassica</taxon>
    </lineage>
</organism>
<gene>
    <name evidence="2" type="ORF">HID58_070958</name>
</gene>
<keyword evidence="3" id="KW-1185">Reference proteome</keyword>
<feature type="compositionally biased region" description="Low complexity" evidence="1">
    <location>
        <begin position="86"/>
        <end position="98"/>
    </location>
</feature>
<protein>
    <submittedName>
        <fullName evidence="2">Uncharacterized protein</fullName>
    </submittedName>
</protein>
<sequence>MRLGVFGSEKMATTTPMDIEWSLMTRVSKKGTDGCGAGVLSLATGLQQPVWEDAVVLRPRLRYEEDKMRHNVQTPPRPEKCEYATEGSEAAWSGGSASETKEQINLASPHSC</sequence>
<comment type="caution">
    <text evidence="2">The sequence shown here is derived from an EMBL/GenBank/DDBJ whole genome shotgun (WGS) entry which is preliminary data.</text>
</comment>
<evidence type="ECO:0000313" key="3">
    <source>
        <dbReference type="Proteomes" id="UP000824890"/>
    </source>
</evidence>
<evidence type="ECO:0000313" key="2">
    <source>
        <dbReference type="EMBL" id="KAH0873596.1"/>
    </source>
</evidence>
<feature type="compositionally biased region" description="Polar residues" evidence="1">
    <location>
        <begin position="103"/>
        <end position="112"/>
    </location>
</feature>
<evidence type="ECO:0000256" key="1">
    <source>
        <dbReference type="SAM" id="MobiDB-lite"/>
    </source>
</evidence>
<dbReference type="EMBL" id="JAGKQM010000016">
    <property type="protein sequence ID" value="KAH0873596.1"/>
    <property type="molecule type" value="Genomic_DNA"/>
</dbReference>
<dbReference type="Proteomes" id="UP000824890">
    <property type="component" value="Unassembled WGS sequence"/>
</dbReference>
<reference evidence="2 3" key="1">
    <citation type="submission" date="2021-05" db="EMBL/GenBank/DDBJ databases">
        <title>Genome Assembly of Synthetic Allotetraploid Brassica napus Reveals Homoeologous Exchanges between Subgenomes.</title>
        <authorList>
            <person name="Davis J.T."/>
        </authorList>
    </citation>
    <scope>NUCLEOTIDE SEQUENCE [LARGE SCALE GENOMIC DNA]</scope>
    <source>
        <strain evidence="3">cv. Da-Ae</strain>
        <tissue evidence="2">Seedling</tissue>
    </source>
</reference>
<accession>A0ABQ7Z079</accession>
<proteinExistence type="predicted"/>
<name>A0ABQ7Z079_BRANA</name>